<keyword evidence="4 5" id="KW-0238">DNA-binding</keyword>
<dbReference type="Pfam" id="PF05485">
    <property type="entry name" value="THAP"/>
    <property type="match status" value="1"/>
</dbReference>
<dbReference type="GO" id="GO:0008270">
    <property type="term" value="F:zinc ion binding"/>
    <property type="evidence" value="ECO:0007669"/>
    <property type="project" value="UniProtKB-KW"/>
</dbReference>
<accession>A0A653DE96</accession>
<evidence type="ECO:0000313" key="7">
    <source>
        <dbReference type="EMBL" id="VEN58318.1"/>
    </source>
</evidence>
<feature type="non-terminal residue" evidence="7">
    <location>
        <position position="114"/>
    </location>
</feature>
<proteinExistence type="predicted"/>
<reference evidence="7 8" key="1">
    <citation type="submission" date="2019-01" db="EMBL/GenBank/DDBJ databases">
        <authorList>
            <person name="Sayadi A."/>
        </authorList>
    </citation>
    <scope>NUCLEOTIDE SEQUENCE [LARGE SCALE GENOMIC DNA]</scope>
</reference>
<evidence type="ECO:0000256" key="5">
    <source>
        <dbReference type="PROSITE-ProRule" id="PRU00309"/>
    </source>
</evidence>
<dbReference type="EMBL" id="CAACVG010011544">
    <property type="protein sequence ID" value="VEN58318.1"/>
    <property type="molecule type" value="Genomic_DNA"/>
</dbReference>
<dbReference type="OrthoDB" id="7683421at2759"/>
<feature type="domain" description="THAP-type" evidence="6">
    <location>
        <begin position="52"/>
        <end position="114"/>
    </location>
</feature>
<name>A0A653DE96_CALMS</name>
<protein>
    <recommendedName>
        <fullName evidence="6">THAP-type domain-containing protein</fullName>
    </recommendedName>
</protein>
<dbReference type="GO" id="GO:0003677">
    <property type="term" value="F:DNA binding"/>
    <property type="evidence" value="ECO:0007669"/>
    <property type="project" value="UniProtKB-UniRule"/>
</dbReference>
<evidence type="ECO:0000256" key="2">
    <source>
        <dbReference type="ARBA" id="ARBA00022771"/>
    </source>
</evidence>
<dbReference type="InterPro" id="IPR006612">
    <property type="entry name" value="THAP_Znf"/>
</dbReference>
<keyword evidence="1" id="KW-0479">Metal-binding</keyword>
<gene>
    <name evidence="7" type="ORF">CALMAC_LOCUS16709</name>
</gene>
<keyword evidence="2 5" id="KW-0863">Zinc-finger</keyword>
<sequence length="114" mass="13228">MRSLCRGQTPESLSFQYTLCRCRVYIANSRAVLSCFIVCLCRCKMNVEERGMQRCAATLCTNTSRNCKVSFFAFPSDVERSKLWIVACHREDLLQKQDIHKLSYKLCGMHFEGR</sequence>
<organism evidence="7 8">
    <name type="scientific">Callosobruchus maculatus</name>
    <name type="common">Southern cowpea weevil</name>
    <name type="synonym">Pulse bruchid</name>
    <dbReference type="NCBI Taxonomy" id="64391"/>
    <lineage>
        <taxon>Eukaryota</taxon>
        <taxon>Metazoa</taxon>
        <taxon>Ecdysozoa</taxon>
        <taxon>Arthropoda</taxon>
        <taxon>Hexapoda</taxon>
        <taxon>Insecta</taxon>
        <taxon>Pterygota</taxon>
        <taxon>Neoptera</taxon>
        <taxon>Endopterygota</taxon>
        <taxon>Coleoptera</taxon>
        <taxon>Polyphaga</taxon>
        <taxon>Cucujiformia</taxon>
        <taxon>Chrysomeloidea</taxon>
        <taxon>Chrysomelidae</taxon>
        <taxon>Bruchinae</taxon>
        <taxon>Bruchini</taxon>
        <taxon>Callosobruchus</taxon>
    </lineage>
</organism>
<dbReference type="Proteomes" id="UP000410492">
    <property type="component" value="Unassembled WGS sequence"/>
</dbReference>
<keyword evidence="8" id="KW-1185">Reference proteome</keyword>
<evidence type="ECO:0000256" key="3">
    <source>
        <dbReference type="ARBA" id="ARBA00022833"/>
    </source>
</evidence>
<dbReference type="PROSITE" id="PS50950">
    <property type="entry name" value="ZF_THAP"/>
    <property type="match status" value="1"/>
</dbReference>
<evidence type="ECO:0000259" key="6">
    <source>
        <dbReference type="PROSITE" id="PS50950"/>
    </source>
</evidence>
<dbReference type="AlphaFoldDB" id="A0A653DE96"/>
<evidence type="ECO:0000256" key="1">
    <source>
        <dbReference type="ARBA" id="ARBA00022723"/>
    </source>
</evidence>
<keyword evidence="3" id="KW-0862">Zinc</keyword>
<evidence type="ECO:0000256" key="4">
    <source>
        <dbReference type="ARBA" id="ARBA00023125"/>
    </source>
</evidence>
<dbReference type="SUPFAM" id="SSF57716">
    <property type="entry name" value="Glucocorticoid receptor-like (DNA-binding domain)"/>
    <property type="match status" value="1"/>
</dbReference>
<evidence type="ECO:0000313" key="8">
    <source>
        <dbReference type="Proteomes" id="UP000410492"/>
    </source>
</evidence>